<proteinExistence type="predicted"/>
<dbReference type="OrthoDB" id="119673at2759"/>
<accession>A0A225V8H7</accession>
<gene>
    <name evidence="1" type="ORF">PHMEG_00026877</name>
    <name evidence="2" type="ORF">PHMEG_00026878</name>
</gene>
<reference evidence="1" key="1">
    <citation type="journal article" date="2017" name="Genome Biol. Evol.">
        <title>Phytophthora megakarya and P. palmivora, closely related causal agents of cacao black pod rot, underwent increases in genome sizes and gene numbers by different mechanisms.</title>
        <authorList>
            <person name="Ali S.S."/>
            <person name="Shao J."/>
            <person name="Lary D.J."/>
            <person name="Kronmiller B."/>
            <person name="Shen D."/>
            <person name="Strem M.D."/>
            <person name="Amoako-Attah I."/>
            <person name="Akrofi A.Y."/>
            <person name="Begoude B.A."/>
            <person name="Ten Hoopen G.M."/>
            <person name="Coulibaly K."/>
            <person name="Kebe B.I."/>
            <person name="Melnick R.L."/>
            <person name="Guiltinan M.J."/>
            <person name="Tyler B.M."/>
            <person name="Meinhardt L.W."/>
            <person name="Bailey B.A."/>
        </authorList>
    </citation>
    <scope>NUCLEOTIDE SEQUENCE</scope>
    <source>
        <strain evidence="1">Zdho120</strain>
    </source>
</reference>
<dbReference type="Proteomes" id="UP000198211">
    <property type="component" value="Unassembled WGS sequence"/>
</dbReference>
<dbReference type="AlphaFoldDB" id="A0A225V8H7"/>
<organism evidence="1 3">
    <name type="scientific">Phytophthora megakarya</name>
    <dbReference type="NCBI Taxonomy" id="4795"/>
    <lineage>
        <taxon>Eukaryota</taxon>
        <taxon>Sar</taxon>
        <taxon>Stramenopiles</taxon>
        <taxon>Oomycota</taxon>
        <taxon>Peronosporomycetes</taxon>
        <taxon>Peronosporales</taxon>
        <taxon>Peronosporaceae</taxon>
        <taxon>Phytophthora</taxon>
    </lineage>
</organism>
<dbReference type="EMBL" id="NBNE01006667">
    <property type="protein sequence ID" value="OWZ01685.1"/>
    <property type="molecule type" value="Genomic_DNA"/>
</dbReference>
<reference evidence="3" key="2">
    <citation type="submission" date="2017-03" db="EMBL/GenBank/DDBJ databases">
        <title>Phytopthora megakarya and P. palmivora, two closely related causual agents of cacao black pod achieved similar genome size and gene model numbers by different mechanisms.</title>
        <authorList>
            <person name="Ali S."/>
            <person name="Shao J."/>
            <person name="Larry D.J."/>
            <person name="Kronmiller B."/>
            <person name="Shen D."/>
            <person name="Strem M.D."/>
            <person name="Melnick R.L."/>
            <person name="Guiltinan M.J."/>
            <person name="Tyler B.M."/>
            <person name="Meinhardt L.W."/>
            <person name="Bailey B.A."/>
        </authorList>
    </citation>
    <scope>NUCLEOTIDE SEQUENCE [LARGE SCALE GENOMIC DNA]</scope>
    <source>
        <strain evidence="3">zdho120</strain>
    </source>
</reference>
<sequence length="135" mass="15215">MDYLRGVFGADVDTGTTVGFDDLIAKWKRLTELFSDIHTRLDGLTRIGTITVLAETITIITITEKALLAAFPHLVDGSNNGDGCRKQIVDKLLDQRIVVRGGVRFDRDKTHHRVDKLYTQMDMLSPILHLIRILI</sequence>
<comment type="caution">
    <text evidence="1">The sequence shown here is derived from an EMBL/GenBank/DDBJ whole genome shotgun (WGS) entry which is preliminary data.</text>
</comment>
<name>A0A225V8H7_9STRA</name>
<reference evidence="1" key="3">
    <citation type="submission" date="2017-03" db="EMBL/GenBank/DDBJ databases">
        <authorList>
            <person name="Afonso C.L."/>
            <person name="Miller P.J."/>
            <person name="Scott M.A."/>
            <person name="Spackman E."/>
            <person name="Goraichik I."/>
            <person name="Dimitrov K.M."/>
            <person name="Suarez D.L."/>
            <person name="Swayne D.E."/>
        </authorList>
    </citation>
    <scope>NUCLEOTIDE SEQUENCE</scope>
    <source>
        <strain evidence="1">Zdho120</strain>
    </source>
</reference>
<keyword evidence="3" id="KW-1185">Reference proteome</keyword>
<evidence type="ECO:0000313" key="3">
    <source>
        <dbReference type="Proteomes" id="UP000198211"/>
    </source>
</evidence>
<dbReference type="EMBL" id="NBNE01006667">
    <property type="protein sequence ID" value="OWZ01686.1"/>
    <property type="molecule type" value="Genomic_DNA"/>
</dbReference>
<protein>
    <submittedName>
        <fullName evidence="1">Uncharacterized protein</fullName>
    </submittedName>
</protein>
<evidence type="ECO:0000313" key="1">
    <source>
        <dbReference type="EMBL" id="OWZ01685.1"/>
    </source>
</evidence>
<evidence type="ECO:0000313" key="2">
    <source>
        <dbReference type="EMBL" id="OWZ01686.1"/>
    </source>
</evidence>